<dbReference type="SMART" id="SM00066">
    <property type="entry name" value="GAL4"/>
    <property type="match status" value="1"/>
</dbReference>
<evidence type="ECO:0000256" key="3">
    <source>
        <dbReference type="ARBA" id="ARBA00023015"/>
    </source>
</evidence>
<reference evidence="8 9" key="1">
    <citation type="journal article" date="2014" name="PLoS ONE">
        <title>De novo Genome Assembly of the Fungal Plant Pathogen Pyrenophora semeniperda.</title>
        <authorList>
            <person name="Soliai M.M."/>
            <person name="Meyer S.E."/>
            <person name="Udall J.A."/>
            <person name="Elzinga D.E."/>
            <person name="Hermansen R.A."/>
            <person name="Bodily P.M."/>
            <person name="Hart A.A."/>
            <person name="Coleman C.E."/>
        </authorList>
    </citation>
    <scope>NUCLEOTIDE SEQUENCE [LARGE SCALE GENOMIC DNA]</scope>
    <source>
        <strain evidence="8 9">CCB06</strain>
        <tissue evidence="8">Mycelium</tissue>
    </source>
</reference>
<evidence type="ECO:0000259" key="7">
    <source>
        <dbReference type="PROSITE" id="PS50048"/>
    </source>
</evidence>
<dbReference type="GO" id="GO:0000981">
    <property type="term" value="F:DNA-binding transcription factor activity, RNA polymerase II-specific"/>
    <property type="evidence" value="ECO:0007669"/>
    <property type="project" value="InterPro"/>
</dbReference>
<sequence>MKVHESTNPTAHDVRISKPRRRASKACVSCAQSKLRCEGHDPCRRCQRLDLRCRFLQQSYSQSSVREIVSSPGALTPSVSAESTGRDQSKDTSPDTHASEDNIVIADAPRGQAGSDQSIRHLQESAPIQPTTQLSFHQGSTNIGGTTLDPSLSVFPLTATKDFLDTFYPLDLSPHQEAGAGLEDLWDVFKMDVLDFGVLQPPEILAPPVNKDRLSPIYEGLSLGEEAYKQTVGCWVPTEGEKWLVNTADLSPALEAILSACVSSSPPQTNVRLQVSCRYRILSSILSVAGPTDHTRILSSFPSLEVLERLLSVELTAHGQETNSWLHVPSFNSESACTELLIGFVIAGALRTERAPFVKLGLALHELHRELLSQLHRHNYRKDRLLHPVRCLILMIEAGLRSGDFRRIEICESFLQMPITMIKRAGFLRLPNPEALAPRPNDSGAVLREKWLAWIDHESKKRLVLHLLMLSTESSMSFLTYPLLTHAEIHNSLPAAKSLWNAPSPEAWRTAYINTGFPPQSSLHTCVADLTQLLSLPTSVDPQYTALAVLAGLWLNTFQYKERLKALDTAPGRAHAKHMLSIQGLHQEAQESLEVFAAIHARALGQMDPSLVVLHERQLMYLHVSLEDLQLLGGKEGAVEARRVLPILQEWAGSRSCRDAMWHAGQILRAARQNGDTSLRSSTILSLYFASLVIWSYSILSRIQSPAHHTVDAAPSTRVDSSNEMKIILDGDYTPAIQQFVTLGFGRPCITHDHQGTDRVRHSNVEVTKQPEVTEAFWGVMNEKFSGDYQDCPSLVGNLMRLIRKLGQAAEAVQRHGGSA</sequence>
<name>A0A3M7MDD0_9PLEO</name>
<dbReference type="AlphaFoldDB" id="A0A3M7MDD0"/>
<dbReference type="EMBL" id="KE747833">
    <property type="protein sequence ID" value="RMZ72462.1"/>
    <property type="molecule type" value="Genomic_DNA"/>
</dbReference>
<dbReference type="GO" id="GO:0008270">
    <property type="term" value="F:zinc ion binding"/>
    <property type="evidence" value="ECO:0007669"/>
    <property type="project" value="InterPro"/>
</dbReference>
<dbReference type="PROSITE" id="PS50048">
    <property type="entry name" value="ZN2_CY6_FUNGAL_2"/>
    <property type="match status" value="1"/>
</dbReference>
<keyword evidence="5" id="KW-0539">Nucleus</keyword>
<dbReference type="CDD" id="cd00067">
    <property type="entry name" value="GAL4"/>
    <property type="match status" value="1"/>
</dbReference>
<proteinExistence type="predicted"/>
<dbReference type="SUPFAM" id="SSF57701">
    <property type="entry name" value="Zn2/Cys6 DNA-binding domain"/>
    <property type="match status" value="1"/>
</dbReference>
<dbReference type="PANTHER" id="PTHR47660">
    <property type="entry name" value="TRANSCRIPTION FACTOR WITH C2H2 AND ZN(2)-CYS(6) DNA BINDING DOMAIN (EUROFUNG)-RELATED-RELATED"/>
    <property type="match status" value="1"/>
</dbReference>
<feature type="domain" description="Zn(2)-C6 fungal-type" evidence="7">
    <location>
        <begin position="26"/>
        <end position="55"/>
    </location>
</feature>
<dbReference type="PROSITE" id="PS00463">
    <property type="entry name" value="ZN2_CY6_FUNGAL_1"/>
    <property type="match status" value="1"/>
</dbReference>
<dbReference type="InterPro" id="IPR001138">
    <property type="entry name" value="Zn2Cys6_DnaBD"/>
</dbReference>
<feature type="region of interest" description="Disordered" evidence="6">
    <location>
        <begin position="66"/>
        <end position="102"/>
    </location>
</feature>
<accession>A0A3M7MDD0</accession>
<evidence type="ECO:0000256" key="5">
    <source>
        <dbReference type="ARBA" id="ARBA00023242"/>
    </source>
</evidence>
<keyword evidence="9" id="KW-1185">Reference proteome</keyword>
<dbReference type="InterPro" id="IPR036864">
    <property type="entry name" value="Zn2-C6_fun-type_DNA-bd_sf"/>
</dbReference>
<keyword evidence="4" id="KW-0804">Transcription</keyword>
<dbReference type="Pfam" id="PF00172">
    <property type="entry name" value="Zn_clus"/>
    <property type="match status" value="1"/>
</dbReference>
<dbReference type="Proteomes" id="UP000265663">
    <property type="component" value="Unassembled WGS sequence"/>
</dbReference>
<gene>
    <name evidence="8" type="ORF">GMOD_00007452</name>
</gene>
<keyword evidence="3" id="KW-0805">Transcription regulation</keyword>
<organism evidence="8 9">
    <name type="scientific">Pyrenophora seminiperda CCB06</name>
    <dbReference type="NCBI Taxonomy" id="1302712"/>
    <lineage>
        <taxon>Eukaryota</taxon>
        <taxon>Fungi</taxon>
        <taxon>Dikarya</taxon>
        <taxon>Ascomycota</taxon>
        <taxon>Pezizomycotina</taxon>
        <taxon>Dothideomycetes</taxon>
        <taxon>Pleosporomycetidae</taxon>
        <taxon>Pleosporales</taxon>
        <taxon>Pleosporineae</taxon>
        <taxon>Pleosporaceae</taxon>
        <taxon>Pyrenophora</taxon>
    </lineage>
</organism>
<evidence type="ECO:0000256" key="1">
    <source>
        <dbReference type="ARBA" id="ARBA00022723"/>
    </source>
</evidence>
<dbReference type="PANTHER" id="PTHR47660:SF2">
    <property type="entry name" value="TRANSCRIPTION FACTOR WITH C2H2 AND ZN(2)-CYS(6) DNA BINDING DOMAIN (EUROFUNG)"/>
    <property type="match status" value="1"/>
</dbReference>
<dbReference type="OrthoDB" id="40579at2759"/>
<evidence type="ECO:0000256" key="6">
    <source>
        <dbReference type="SAM" id="MobiDB-lite"/>
    </source>
</evidence>
<keyword evidence="1" id="KW-0479">Metal-binding</keyword>
<evidence type="ECO:0000256" key="2">
    <source>
        <dbReference type="ARBA" id="ARBA00022833"/>
    </source>
</evidence>
<feature type="compositionally biased region" description="Basic and acidic residues" evidence="6">
    <location>
        <begin position="84"/>
        <end position="100"/>
    </location>
</feature>
<evidence type="ECO:0000313" key="9">
    <source>
        <dbReference type="Proteomes" id="UP000265663"/>
    </source>
</evidence>
<protein>
    <submittedName>
        <fullName evidence="8">C2h2 type zinc finger domain</fullName>
    </submittedName>
</protein>
<evidence type="ECO:0000313" key="8">
    <source>
        <dbReference type="EMBL" id="RMZ72462.1"/>
    </source>
</evidence>
<evidence type="ECO:0000256" key="4">
    <source>
        <dbReference type="ARBA" id="ARBA00023163"/>
    </source>
</evidence>
<keyword evidence="2" id="KW-0862">Zinc</keyword>
<dbReference type="Gene3D" id="4.10.240.10">
    <property type="entry name" value="Zn(2)-C6 fungal-type DNA-binding domain"/>
    <property type="match status" value="1"/>
</dbReference>